<gene>
    <name evidence="11" type="ORF">WMG39_06240</name>
</gene>
<dbReference type="EMBL" id="JBBLXS010000052">
    <property type="protein sequence ID" value="MEK0184452.1"/>
    <property type="molecule type" value="Genomic_DNA"/>
</dbReference>
<name>A0ABU8YJB5_9CYAN</name>
<reference evidence="11 12" key="1">
    <citation type="journal article" date="2020" name="Harmful Algae">
        <title>Molecular and morphological characterization of a novel dihydroanatoxin-a producing Microcoleus species (cyanobacteria) from the Russian River, California, USA.</title>
        <authorList>
            <person name="Conklin K.Y."/>
            <person name="Stancheva R."/>
            <person name="Otten T.G."/>
            <person name="Fadness R."/>
            <person name="Boyer G.L."/>
            <person name="Read B."/>
            <person name="Zhang X."/>
            <person name="Sheath R.G."/>
        </authorList>
    </citation>
    <scope>NUCLEOTIDE SEQUENCE [LARGE SCALE GENOMIC DNA]</scope>
    <source>
        <strain evidence="11 12">PTRS2</strain>
    </source>
</reference>
<keyword evidence="12" id="KW-1185">Reference proteome</keyword>
<evidence type="ECO:0000256" key="10">
    <source>
        <dbReference type="PIRNR" id="PIRNR026671"/>
    </source>
</evidence>
<dbReference type="PANTHER" id="PTHR43126">
    <property type="entry name" value="D-ALANYL-D-ALANINE DIPEPTIDASE"/>
    <property type="match status" value="1"/>
</dbReference>
<protein>
    <recommendedName>
        <fullName evidence="9 10">D-alanyl-D-alanine dipeptidase</fullName>
        <shortName evidence="9 10">D-Ala-D-Ala dipeptidase</shortName>
        <ecNumber evidence="9 10">3.4.13.22</ecNumber>
    </recommendedName>
</protein>
<evidence type="ECO:0000256" key="4">
    <source>
        <dbReference type="ARBA" id="ARBA00022801"/>
    </source>
</evidence>
<dbReference type="Proteomes" id="UP001384579">
    <property type="component" value="Unassembled WGS sequence"/>
</dbReference>
<keyword evidence="6 9" id="KW-0224">Dipeptidase</keyword>
<comment type="function">
    <text evidence="9 10">Catalyzes hydrolysis of the D-alanyl-D-alanine dipeptide.</text>
</comment>
<keyword evidence="2 9" id="KW-0645">Protease</keyword>
<evidence type="ECO:0000313" key="11">
    <source>
        <dbReference type="EMBL" id="MEK0184452.1"/>
    </source>
</evidence>
<evidence type="ECO:0000256" key="9">
    <source>
        <dbReference type="HAMAP-Rule" id="MF_01924"/>
    </source>
</evidence>
<organism evidence="11 12">
    <name type="scientific">Microcoleus anatoxicus PTRS2</name>
    <dbReference type="NCBI Taxonomy" id="2705321"/>
    <lineage>
        <taxon>Bacteria</taxon>
        <taxon>Bacillati</taxon>
        <taxon>Cyanobacteriota</taxon>
        <taxon>Cyanophyceae</taxon>
        <taxon>Oscillatoriophycideae</taxon>
        <taxon>Oscillatoriales</taxon>
        <taxon>Microcoleaceae</taxon>
        <taxon>Microcoleus</taxon>
        <taxon>Microcoleus anatoxicus</taxon>
    </lineage>
</organism>
<feature type="active site" description="Proton donor/acceptor" evidence="9">
    <location>
        <position position="205"/>
    </location>
</feature>
<evidence type="ECO:0000256" key="3">
    <source>
        <dbReference type="ARBA" id="ARBA00022723"/>
    </source>
</evidence>
<evidence type="ECO:0000313" key="12">
    <source>
        <dbReference type="Proteomes" id="UP001384579"/>
    </source>
</evidence>
<keyword evidence="8 10" id="KW-0961">Cell wall biogenesis/degradation</keyword>
<evidence type="ECO:0000256" key="5">
    <source>
        <dbReference type="ARBA" id="ARBA00022833"/>
    </source>
</evidence>
<keyword evidence="5 9" id="KW-0862">Zinc</keyword>
<comment type="similarity">
    <text evidence="9 10">Belongs to the peptidase M15D family.</text>
</comment>
<dbReference type="Pfam" id="PF01427">
    <property type="entry name" value="Peptidase_M15"/>
    <property type="match status" value="1"/>
</dbReference>
<dbReference type="PIRSF" id="PIRSF026671">
    <property type="entry name" value="AA_dipeptidase"/>
    <property type="match status" value="1"/>
</dbReference>
<evidence type="ECO:0000256" key="8">
    <source>
        <dbReference type="ARBA" id="ARBA00023316"/>
    </source>
</evidence>
<proteinExistence type="inferred from homology"/>
<evidence type="ECO:0000256" key="1">
    <source>
        <dbReference type="ARBA" id="ARBA00001362"/>
    </source>
</evidence>
<sequence length="236" mass="27291">MKPYQQIAIDECGEALVAIPADIFALEQPHPYQKLGAPYQESKVDSPYYLRQGVIDCLMVAQKRLQQDYPDWRILIFDAYRPVEVQQFMVDFTFAEIAKAQGYELPVSEDKRQVILEQVYQFWAVPSLDRATPPPHSTGAALDVTLVDRQNLPIDMGSPIDEISERSYPDYFASSKEPAEQAFHCRRQILKNAMIAAGFRQHPHEWWHFSLGDQMWAWSLGEQQGDKEFVARYGRY</sequence>
<dbReference type="SUPFAM" id="SSF55166">
    <property type="entry name" value="Hedgehog/DD-peptidase"/>
    <property type="match status" value="1"/>
</dbReference>
<keyword evidence="3 9" id="KW-0479">Metal-binding</keyword>
<feature type="binding site" evidence="9">
    <location>
        <position position="143"/>
    </location>
    <ligand>
        <name>Zn(2+)</name>
        <dbReference type="ChEBI" id="CHEBI:29105"/>
        <note>catalytic</note>
    </ligand>
</feature>
<dbReference type="InterPro" id="IPR000755">
    <property type="entry name" value="A_A_dipeptidase"/>
</dbReference>
<feature type="binding site" evidence="9">
    <location>
        <position position="136"/>
    </location>
    <ligand>
        <name>Zn(2+)</name>
        <dbReference type="ChEBI" id="CHEBI:29105"/>
        <note>catalytic</note>
    </ligand>
</feature>
<feature type="site" description="Transition state stabilizer" evidence="9">
    <location>
        <position position="81"/>
    </location>
</feature>
<comment type="caution">
    <text evidence="11">The sequence shown here is derived from an EMBL/GenBank/DDBJ whole genome shotgun (WGS) entry which is preliminary data.</text>
</comment>
<comment type="catalytic activity">
    <reaction evidence="1 9 10">
        <text>D-alanyl-D-alanine + H2O = 2 D-alanine</text>
        <dbReference type="Rhea" id="RHEA:20661"/>
        <dbReference type="ChEBI" id="CHEBI:15377"/>
        <dbReference type="ChEBI" id="CHEBI:57416"/>
        <dbReference type="ChEBI" id="CHEBI:57822"/>
        <dbReference type="EC" id="3.4.13.22"/>
    </reaction>
</comment>
<dbReference type="HAMAP" id="MF_01924">
    <property type="entry name" value="A_A_dipeptidase"/>
    <property type="match status" value="1"/>
</dbReference>
<dbReference type="CDD" id="cd14843">
    <property type="entry name" value="D-Ala-D-Ala_dipeptidase_like"/>
    <property type="match status" value="1"/>
</dbReference>
<evidence type="ECO:0000256" key="7">
    <source>
        <dbReference type="ARBA" id="ARBA00023049"/>
    </source>
</evidence>
<accession>A0ABU8YJB5</accession>
<dbReference type="Gene3D" id="3.30.1380.10">
    <property type="match status" value="1"/>
</dbReference>
<feature type="binding site" evidence="9">
    <location>
        <position position="208"/>
    </location>
    <ligand>
        <name>Zn(2+)</name>
        <dbReference type="ChEBI" id="CHEBI:29105"/>
        <note>catalytic</note>
    </ligand>
</feature>
<keyword evidence="4 9" id="KW-0378">Hydrolase</keyword>
<evidence type="ECO:0000256" key="2">
    <source>
        <dbReference type="ARBA" id="ARBA00022670"/>
    </source>
</evidence>
<keyword evidence="7 9" id="KW-0482">Metalloprotease</keyword>
<dbReference type="InterPro" id="IPR009045">
    <property type="entry name" value="Zn_M74/Hedgehog-like"/>
</dbReference>
<dbReference type="EC" id="3.4.13.22" evidence="9 10"/>
<dbReference type="RefSeq" id="WP_340523655.1">
    <property type="nucleotide sequence ID" value="NZ_JBBLXS010000052.1"/>
</dbReference>
<dbReference type="PANTHER" id="PTHR43126:SF2">
    <property type="entry name" value="D-ALANYL-D-ALANINE DIPEPTIDASE"/>
    <property type="match status" value="1"/>
</dbReference>
<evidence type="ECO:0000256" key="6">
    <source>
        <dbReference type="ARBA" id="ARBA00022997"/>
    </source>
</evidence>
<comment type="cofactor">
    <cofactor evidence="9">
        <name>Zn(2+)</name>
        <dbReference type="ChEBI" id="CHEBI:29105"/>
    </cofactor>
    <text evidence="9">Binds 1 zinc ion per subunit.</text>
</comment>